<name>A0A0K0DZQ3_STRER</name>
<evidence type="ECO:0000259" key="11">
    <source>
        <dbReference type="PROSITE" id="PS51362"/>
    </source>
</evidence>
<dbReference type="SMART" id="SM00204">
    <property type="entry name" value="TGFB"/>
    <property type="match status" value="1"/>
</dbReference>
<dbReference type="InterPro" id="IPR001839">
    <property type="entry name" value="TGF-b_C"/>
</dbReference>
<reference evidence="12" key="4">
    <citation type="submission" date="2021-05" db="EMBL/GenBank/DDBJ databases">
        <authorList>
            <person name="Stoltzfus J.D.C."/>
        </authorList>
    </citation>
    <scope>NUCLEOTIDE SEQUENCE</scope>
    <source>
        <strain evidence="12">PV001</strain>
    </source>
</reference>
<feature type="region of interest" description="Disordered" evidence="9">
    <location>
        <begin position="311"/>
        <end position="336"/>
    </location>
</feature>
<feature type="chain" id="PRO_5041597198" evidence="10">
    <location>
        <begin position="27"/>
        <end position="484"/>
    </location>
</feature>
<evidence type="ECO:0000313" key="12">
    <source>
        <dbReference type="EMBL" id="QWX95793.1"/>
    </source>
</evidence>
<comment type="similarity">
    <text evidence="2 8">Belongs to the TGF-beta family.</text>
</comment>
<evidence type="ECO:0000256" key="1">
    <source>
        <dbReference type="ARBA" id="ARBA00004613"/>
    </source>
</evidence>
<keyword evidence="7" id="KW-0325">Glycoprotein</keyword>
<dbReference type="PROSITE" id="PS00250">
    <property type="entry name" value="TGF_BETA_1"/>
    <property type="match status" value="1"/>
</dbReference>
<evidence type="ECO:0000256" key="10">
    <source>
        <dbReference type="SAM" id="SignalP"/>
    </source>
</evidence>
<dbReference type="WBParaSite" id="TCONS_00012578.p1">
    <property type="protein sequence ID" value="TCONS_00012578.p1"/>
    <property type="gene ID" value="XLOC_008238"/>
</dbReference>
<sequence length="484" mass="56531">MLFKSIKQLWIHAIIVWIMFSRSVSSSLLFNNYEDKNLENKKYLHEGMKETVKEMLNYNKYPINSSQKYSRKVTSPAGKYMLALFDKYTKSAIANLSYSDSNIIRSFNPIPYLRDIRYKDSLIFNISVIDSSEDILRGDLYIYQKHLPKNLFNYQIPDVVSVDSDGFELTFRGKKLEHNLFFWNVTIPLKNARIERNSFLIFVFKKDSKYVPLKSIIQSNSPFLLVYSESDASRREAIDRRLRKMAYEESEESIDSHLINGREKNNRGRHFIRRQKRHVDYMTYNTQSRVNNEDSVKNYVNKFVFKGPKILNSNKKKNRKGKKQNKNSYDLNDPMMGFGEYPEEDKKEENNINMVNKNDNDNLNKPAGLKLLDGKYYDTEKCGKRILQVKFSDIGWGSKVIAPKVFEANYCSGTCSFPLTKDVPHSNHAIIQSLLYNMKIIQRIPNVCCAPEKMDSLTILYFDEQDNVVLKTYPKMSVSSCSCI</sequence>
<evidence type="ECO:0000256" key="7">
    <source>
        <dbReference type="ARBA" id="ARBA00023180"/>
    </source>
</evidence>
<dbReference type="Pfam" id="PF00019">
    <property type="entry name" value="TGF_beta"/>
    <property type="match status" value="1"/>
</dbReference>
<evidence type="ECO:0000256" key="6">
    <source>
        <dbReference type="ARBA" id="ARBA00023157"/>
    </source>
</evidence>
<evidence type="ECO:0000256" key="3">
    <source>
        <dbReference type="ARBA" id="ARBA00022525"/>
    </source>
</evidence>
<evidence type="ECO:0000313" key="13">
    <source>
        <dbReference type="Proteomes" id="UP000035681"/>
    </source>
</evidence>
<feature type="signal peptide" evidence="10">
    <location>
        <begin position="1"/>
        <end position="26"/>
    </location>
</feature>
<dbReference type="GO" id="GO:0008083">
    <property type="term" value="F:growth factor activity"/>
    <property type="evidence" value="ECO:0007669"/>
    <property type="project" value="UniProtKB-KW"/>
</dbReference>
<evidence type="ECO:0000256" key="5">
    <source>
        <dbReference type="ARBA" id="ARBA00023030"/>
    </source>
</evidence>
<dbReference type="InterPro" id="IPR017948">
    <property type="entry name" value="TGFb_CS"/>
</dbReference>
<dbReference type="Gene3D" id="2.10.90.10">
    <property type="entry name" value="Cystine-knot cytokines"/>
    <property type="match status" value="1"/>
</dbReference>
<keyword evidence="3" id="KW-0964">Secreted</keyword>
<accession>A0A0K0DZQ3</accession>
<reference evidence="12" key="1">
    <citation type="journal article" date="2012" name="PLoS Negl. Trop. Dis.">
        <title>RNAseq analysis of the parasitic nematode Strongyloides stercoralis reveals divergent regulation of canonical dauer pathways.</title>
        <authorList>
            <person name="Stoltzfus JD"/>
            <person name="Minot S"/>
            <person name="Berriman M"/>
            <person name="Nolan TJ Lok.JB."/>
        </authorList>
    </citation>
    <scope>NUCLEOTIDE SEQUENCE</scope>
    <source>
        <strain evidence="12">PV001</strain>
    </source>
</reference>
<reference evidence="14" key="2">
    <citation type="submission" date="2015-08" db="UniProtKB">
        <authorList>
            <consortium name="WormBaseParasite"/>
        </authorList>
    </citation>
    <scope>IDENTIFICATION</scope>
</reference>
<protein>
    <submittedName>
        <fullName evidence="12 14">Sma/Mab TGFbeta ligand</fullName>
    </submittedName>
</protein>
<proteinExistence type="evidence at transcript level"/>
<keyword evidence="6" id="KW-1015">Disulfide bond</keyword>
<feature type="compositionally biased region" description="Basic residues" evidence="9">
    <location>
        <begin position="314"/>
        <end position="325"/>
    </location>
</feature>
<dbReference type="Proteomes" id="UP000035681">
    <property type="component" value="Unplaced"/>
</dbReference>
<comment type="subcellular location">
    <subcellularLocation>
        <location evidence="1">Secreted</location>
    </subcellularLocation>
</comment>
<dbReference type="GO" id="GO:0005615">
    <property type="term" value="C:extracellular space"/>
    <property type="evidence" value="ECO:0007669"/>
    <property type="project" value="TreeGrafter"/>
</dbReference>
<dbReference type="InterPro" id="IPR015615">
    <property type="entry name" value="TGF-beta-rel"/>
</dbReference>
<evidence type="ECO:0000256" key="2">
    <source>
        <dbReference type="ARBA" id="ARBA00006656"/>
    </source>
</evidence>
<dbReference type="PANTHER" id="PTHR11848">
    <property type="entry name" value="TGF-BETA FAMILY"/>
    <property type="match status" value="1"/>
</dbReference>
<evidence type="ECO:0000256" key="9">
    <source>
        <dbReference type="SAM" id="MobiDB-lite"/>
    </source>
</evidence>
<dbReference type="SUPFAM" id="SSF57501">
    <property type="entry name" value="Cystine-knot cytokines"/>
    <property type="match status" value="1"/>
</dbReference>
<keyword evidence="5 8" id="KW-0339">Growth factor</keyword>
<keyword evidence="13" id="KW-1185">Reference proteome</keyword>
<dbReference type="InterPro" id="IPR029034">
    <property type="entry name" value="Cystine-knot_cytokine"/>
</dbReference>
<evidence type="ECO:0000256" key="4">
    <source>
        <dbReference type="ARBA" id="ARBA00022729"/>
    </source>
</evidence>
<keyword evidence="4 10" id="KW-0732">Signal</keyword>
<dbReference type="FunFam" id="2.10.90.10:FF:000001">
    <property type="entry name" value="Bone morphogenetic protein 4"/>
    <property type="match status" value="1"/>
</dbReference>
<dbReference type="AlphaFoldDB" id="A0A0K0DZQ3"/>
<dbReference type="STRING" id="6248.A0A0K0DZQ3"/>
<feature type="domain" description="TGF-beta family profile" evidence="11">
    <location>
        <begin position="355"/>
        <end position="484"/>
    </location>
</feature>
<reference evidence="12" key="3">
    <citation type="journal article" date="2021" name="Sci. Rep.">
        <title>Transcriptional profiles in Strongyloides stercoralis males reveal deviations from the Caenorhabditis sex determination model.</title>
        <authorList>
            <person name="Gonzalez Akimori D"/>
            <person name="Dalessandro EJ"/>
            <person name="Nolan TJ"/>
            <person name="Stieha CR"/>
            <person name="Lok JB Stoltzfus.JDC."/>
        </authorList>
    </citation>
    <scope>NUCLEOTIDE SEQUENCE</scope>
    <source>
        <strain evidence="12">PV001</strain>
    </source>
</reference>
<dbReference type="GO" id="GO:0005125">
    <property type="term" value="F:cytokine activity"/>
    <property type="evidence" value="ECO:0007669"/>
    <property type="project" value="TreeGrafter"/>
</dbReference>
<evidence type="ECO:0000256" key="8">
    <source>
        <dbReference type="RuleBase" id="RU000354"/>
    </source>
</evidence>
<dbReference type="WBParaSite" id="SSTP_0000271500.1">
    <property type="protein sequence ID" value="SSTP_0000271500.1"/>
    <property type="gene ID" value="SSTP_0000271500"/>
</dbReference>
<dbReference type="PROSITE" id="PS51362">
    <property type="entry name" value="TGF_BETA_2"/>
    <property type="match status" value="1"/>
</dbReference>
<gene>
    <name evidence="12" type="primary">dbl-2</name>
</gene>
<evidence type="ECO:0000313" key="14">
    <source>
        <dbReference type="WBParaSite" id="SSTP_0000271500.1"/>
    </source>
</evidence>
<organism evidence="14">
    <name type="scientific">Strongyloides stercoralis</name>
    <name type="common">Threadworm</name>
    <dbReference type="NCBI Taxonomy" id="6248"/>
    <lineage>
        <taxon>Eukaryota</taxon>
        <taxon>Metazoa</taxon>
        <taxon>Ecdysozoa</taxon>
        <taxon>Nematoda</taxon>
        <taxon>Chromadorea</taxon>
        <taxon>Rhabditida</taxon>
        <taxon>Tylenchina</taxon>
        <taxon>Panagrolaimomorpha</taxon>
        <taxon>Strongyloidoidea</taxon>
        <taxon>Strongyloididae</taxon>
        <taxon>Strongyloides</taxon>
    </lineage>
</organism>
<dbReference type="EMBL" id="MZ297833">
    <property type="protein sequence ID" value="QWX95793.1"/>
    <property type="molecule type" value="mRNA"/>
</dbReference>